<dbReference type="STRING" id="1650663.GCA_001486665_00509"/>
<proteinExistence type="predicted"/>
<dbReference type="AlphaFoldDB" id="A0A4R1QJL9"/>
<evidence type="ECO:0000313" key="1">
    <source>
        <dbReference type="EMBL" id="TCL52861.1"/>
    </source>
</evidence>
<dbReference type="OrthoDB" id="1778552at2"/>
<accession>A0A4R1QJL9</accession>
<protein>
    <submittedName>
        <fullName evidence="1">Uncharacterized protein</fullName>
    </submittedName>
</protein>
<sequence>MENSVSRILIETTVRQTLKGIQEDPERSIRNLVDMALQFSEGRFQNRFFETAHTLLENEKSAYYGLIHDAVSHIETKHIVRLGMNIGYNSCTWGARRIRSNEKQLGFNIPWAVFLQMEDASSDWDLSRYHWVIQQGEALGIYSWMIFAPHDPLAILPFAAAHPDSAFFLFCEPQAVTPDFAAQFLSVYNVMPVIHLDKNTQAACSLLRNARIPYSVSCLYSAENIKAITNGELFAAVQNLHPLFTVLIPRSDCQHDTQRAAYQAAIDARNRQQFQTIPWELYGDTQSLDSIISDDSCCALFDKDGNLHIPGSPETDVWCCNLFEDGLAGIFSKAYPKALPSRK</sequence>
<organism evidence="1 2">
    <name type="scientific">Allofournierella massiliensis</name>
    <dbReference type="NCBI Taxonomy" id="1650663"/>
    <lineage>
        <taxon>Bacteria</taxon>
        <taxon>Bacillati</taxon>
        <taxon>Bacillota</taxon>
        <taxon>Clostridia</taxon>
        <taxon>Eubacteriales</taxon>
        <taxon>Oscillospiraceae</taxon>
        <taxon>Allofournierella</taxon>
    </lineage>
</organism>
<reference evidence="1 2" key="1">
    <citation type="submission" date="2019-03" db="EMBL/GenBank/DDBJ databases">
        <title>Genomic Encyclopedia of Type Strains, Phase IV (KMG-IV): sequencing the most valuable type-strain genomes for metagenomic binning, comparative biology and taxonomic classification.</title>
        <authorList>
            <person name="Goeker M."/>
        </authorList>
    </citation>
    <scope>NUCLEOTIDE SEQUENCE [LARGE SCALE GENOMIC DNA]</scope>
    <source>
        <strain evidence="1 2">DSM 100451</strain>
    </source>
</reference>
<evidence type="ECO:0000313" key="2">
    <source>
        <dbReference type="Proteomes" id="UP000295184"/>
    </source>
</evidence>
<gene>
    <name evidence="1" type="ORF">EDD77_1431</name>
</gene>
<dbReference type="EMBL" id="SLUM01000043">
    <property type="protein sequence ID" value="TCL52861.1"/>
    <property type="molecule type" value="Genomic_DNA"/>
</dbReference>
<name>A0A4R1QJL9_9FIRM</name>
<dbReference type="RefSeq" id="WP_058963020.1">
    <property type="nucleotide sequence ID" value="NZ_CABKVM010000012.1"/>
</dbReference>
<dbReference type="Proteomes" id="UP000295184">
    <property type="component" value="Unassembled WGS sequence"/>
</dbReference>
<comment type="caution">
    <text evidence="1">The sequence shown here is derived from an EMBL/GenBank/DDBJ whole genome shotgun (WGS) entry which is preliminary data.</text>
</comment>